<dbReference type="PANTHER" id="PTHR37535:SF4">
    <property type="entry name" value="FLUG DOMAIN-CONTAINING PROTEIN"/>
    <property type="match status" value="1"/>
</dbReference>
<dbReference type="AlphaFoldDB" id="R0KP94"/>
<organism evidence="3 4">
    <name type="scientific">Exserohilum turcicum (strain 28A)</name>
    <name type="common">Northern leaf blight fungus</name>
    <name type="synonym">Setosphaeria turcica</name>
    <dbReference type="NCBI Taxonomy" id="671987"/>
    <lineage>
        <taxon>Eukaryota</taxon>
        <taxon>Fungi</taxon>
        <taxon>Dikarya</taxon>
        <taxon>Ascomycota</taxon>
        <taxon>Pezizomycotina</taxon>
        <taxon>Dothideomycetes</taxon>
        <taxon>Pleosporomycetidae</taxon>
        <taxon>Pleosporales</taxon>
        <taxon>Pleosporineae</taxon>
        <taxon>Pleosporaceae</taxon>
        <taxon>Exserohilum</taxon>
    </lineage>
</organism>
<keyword evidence="4" id="KW-1185">Reference proteome</keyword>
<dbReference type="GeneID" id="19395060"/>
<dbReference type="InterPro" id="IPR013762">
    <property type="entry name" value="Integrase-like_cat_sf"/>
</dbReference>
<dbReference type="OrthoDB" id="3943630at2759"/>
<dbReference type="SUPFAM" id="SSF56349">
    <property type="entry name" value="DNA breaking-rejoining enzymes"/>
    <property type="match status" value="1"/>
</dbReference>
<gene>
    <name evidence="3" type="ORF">SETTUDRAFT_104713</name>
</gene>
<proteinExistence type="predicted"/>
<accession>R0KP94</accession>
<protein>
    <submittedName>
        <fullName evidence="3">Uncharacterized protein</fullName>
    </submittedName>
</protein>
<dbReference type="HOGENOM" id="CLU_566399_0_0_1"/>
<dbReference type="EMBL" id="KB908504">
    <property type="protein sequence ID" value="EOA89662.1"/>
    <property type="molecule type" value="Genomic_DNA"/>
</dbReference>
<evidence type="ECO:0000256" key="1">
    <source>
        <dbReference type="ARBA" id="ARBA00023172"/>
    </source>
</evidence>
<evidence type="ECO:0000256" key="2">
    <source>
        <dbReference type="SAM" id="MobiDB-lite"/>
    </source>
</evidence>
<sequence length="482" mass="54338">MVILTLMGTRPGEFIESSNWKDTNEGLLYRDVKLLRSSEDNGQFVLHVQLRNRKGHRHNQKQGALMLLTEEPGDRALCPVTYFLALALADGVFEGCKTLSDLRSKKPPLGSSYCEFPYHADVGSTPILRSCRPDGSISPTRILTYDGFHVMIRNLGQRAGYKDKLTSYCFRRGYGNAIDKTVTATQRRQLMGHANDNVFQNYISSMIGIDSQSVVFGRDQRLGLIGNHSSMMLHRNLLAPMPPGSQLAETNPPDTSQNDDTDLPYDRRKYLKRKAFQEERRQFFQGESTTTRSISTNGIRTPSRYLRALFKFEVDRRRAVMLMYPDIRLDDNEEDQGSEGHDYGSCEAIEMTQHSQSDDCVSLEQIVHPLQNIANGSRLRFAYGGAETIVSGCCSFCEKNLDGLLDRFLQFSDVCVLHRHMKAHLVDAVYPLECPHTSCSTSLHTENLFWEHAVSVHGIPPLHAAQITGKRKSPCEDDPQPG</sequence>
<dbReference type="PANTHER" id="PTHR37535">
    <property type="entry name" value="FLUG DOMAIN PROTEIN"/>
    <property type="match status" value="1"/>
</dbReference>
<dbReference type="Proteomes" id="UP000016935">
    <property type="component" value="Unassembled WGS sequence"/>
</dbReference>
<evidence type="ECO:0000313" key="3">
    <source>
        <dbReference type="EMBL" id="EOA89662.1"/>
    </source>
</evidence>
<feature type="region of interest" description="Disordered" evidence="2">
    <location>
        <begin position="239"/>
        <end position="264"/>
    </location>
</feature>
<dbReference type="GO" id="GO:0015074">
    <property type="term" value="P:DNA integration"/>
    <property type="evidence" value="ECO:0007669"/>
    <property type="project" value="InterPro"/>
</dbReference>
<dbReference type="RefSeq" id="XP_008022628.1">
    <property type="nucleotide sequence ID" value="XM_008024437.1"/>
</dbReference>
<dbReference type="Pfam" id="PF11917">
    <property type="entry name" value="DUF3435"/>
    <property type="match status" value="1"/>
</dbReference>
<reference evidence="3 4" key="2">
    <citation type="journal article" date="2013" name="PLoS Genet.">
        <title>Comparative genome structure, secondary metabolite, and effector coding capacity across Cochliobolus pathogens.</title>
        <authorList>
            <person name="Condon B.J."/>
            <person name="Leng Y."/>
            <person name="Wu D."/>
            <person name="Bushley K.E."/>
            <person name="Ohm R.A."/>
            <person name="Otillar R."/>
            <person name="Martin J."/>
            <person name="Schackwitz W."/>
            <person name="Grimwood J."/>
            <person name="MohdZainudin N."/>
            <person name="Xue C."/>
            <person name="Wang R."/>
            <person name="Manning V.A."/>
            <person name="Dhillon B."/>
            <person name="Tu Z.J."/>
            <person name="Steffenson B.J."/>
            <person name="Salamov A."/>
            <person name="Sun H."/>
            <person name="Lowry S."/>
            <person name="LaButti K."/>
            <person name="Han J."/>
            <person name="Copeland A."/>
            <person name="Lindquist E."/>
            <person name="Barry K."/>
            <person name="Schmutz J."/>
            <person name="Baker S.E."/>
            <person name="Ciuffetti L.M."/>
            <person name="Grigoriev I.V."/>
            <person name="Zhong S."/>
            <person name="Turgeon B.G."/>
        </authorList>
    </citation>
    <scope>NUCLEOTIDE SEQUENCE [LARGE SCALE GENOMIC DNA]</scope>
    <source>
        <strain evidence="4">28A</strain>
    </source>
</reference>
<dbReference type="Gene3D" id="1.10.443.10">
    <property type="entry name" value="Intergrase catalytic core"/>
    <property type="match status" value="1"/>
</dbReference>
<reference evidence="3 4" key="1">
    <citation type="journal article" date="2012" name="PLoS Pathog.">
        <title>Diverse lifestyles and strategies of plant pathogenesis encoded in the genomes of eighteen Dothideomycetes fungi.</title>
        <authorList>
            <person name="Ohm R.A."/>
            <person name="Feau N."/>
            <person name="Henrissat B."/>
            <person name="Schoch C.L."/>
            <person name="Horwitz B.A."/>
            <person name="Barry K.W."/>
            <person name="Condon B.J."/>
            <person name="Copeland A.C."/>
            <person name="Dhillon B."/>
            <person name="Glaser F."/>
            <person name="Hesse C.N."/>
            <person name="Kosti I."/>
            <person name="LaButti K."/>
            <person name="Lindquist E.A."/>
            <person name="Lucas S."/>
            <person name="Salamov A.A."/>
            <person name="Bradshaw R.E."/>
            <person name="Ciuffetti L."/>
            <person name="Hamelin R.C."/>
            <person name="Kema G.H.J."/>
            <person name="Lawrence C."/>
            <person name="Scott J.A."/>
            <person name="Spatafora J.W."/>
            <person name="Turgeon B.G."/>
            <person name="de Wit P.J.G.M."/>
            <person name="Zhong S."/>
            <person name="Goodwin S.B."/>
            <person name="Grigoriev I.V."/>
        </authorList>
    </citation>
    <scope>NUCLEOTIDE SEQUENCE [LARGE SCALE GENOMIC DNA]</scope>
    <source>
        <strain evidence="4">28A</strain>
    </source>
</reference>
<dbReference type="GO" id="GO:0006310">
    <property type="term" value="P:DNA recombination"/>
    <property type="evidence" value="ECO:0007669"/>
    <property type="project" value="UniProtKB-KW"/>
</dbReference>
<feature type="compositionally biased region" description="Polar residues" evidence="2">
    <location>
        <begin position="247"/>
        <end position="256"/>
    </location>
</feature>
<dbReference type="STRING" id="671987.R0KP94"/>
<evidence type="ECO:0000313" key="4">
    <source>
        <dbReference type="Proteomes" id="UP000016935"/>
    </source>
</evidence>
<dbReference type="eggNOG" id="ENOG502SS4Y">
    <property type="taxonomic scope" value="Eukaryota"/>
</dbReference>
<name>R0KP94_EXST2</name>
<dbReference type="GO" id="GO:0003677">
    <property type="term" value="F:DNA binding"/>
    <property type="evidence" value="ECO:0007669"/>
    <property type="project" value="InterPro"/>
</dbReference>
<dbReference type="InterPro" id="IPR021842">
    <property type="entry name" value="DUF3435"/>
</dbReference>
<keyword evidence="1" id="KW-0233">DNA recombination</keyword>
<dbReference type="InterPro" id="IPR011010">
    <property type="entry name" value="DNA_brk_join_enz"/>
</dbReference>